<name>A0A1U7WQ29_NICSY</name>
<keyword evidence="1" id="KW-1185">Reference proteome</keyword>
<reference evidence="2" key="2">
    <citation type="submission" date="2025-08" db="UniProtKB">
        <authorList>
            <consortium name="RefSeq"/>
        </authorList>
    </citation>
    <scope>IDENTIFICATION</scope>
    <source>
        <tissue evidence="2">Leaf</tissue>
    </source>
</reference>
<reference evidence="1" key="1">
    <citation type="journal article" date="2013" name="Genome Biol.">
        <title>Reference genomes and transcriptomes of Nicotiana sylvestris and Nicotiana tomentosiformis.</title>
        <authorList>
            <person name="Sierro N."/>
            <person name="Battey J.N."/>
            <person name="Ouadi S."/>
            <person name="Bovet L."/>
            <person name="Goepfert S."/>
            <person name="Bakaher N."/>
            <person name="Peitsch M.C."/>
            <person name="Ivanov N.V."/>
        </authorList>
    </citation>
    <scope>NUCLEOTIDE SEQUENCE [LARGE SCALE GENOMIC DNA]</scope>
</reference>
<dbReference type="Proteomes" id="UP000189701">
    <property type="component" value="Unplaced"/>
</dbReference>
<protein>
    <submittedName>
        <fullName evidence="2">Uncharacterized protein LOC104226481</fullName>
    </submittedName>
</protein>
<dbReference type="GeneID" id="104226481"/>
<accession>A0A1U7WQ29</accession>
<proteinExistence type="predicted"/>
<dbReference type="RefSeq" id="XP_009776794.1">
    <property type="nucleotide sequence ID" value="XM_009778492.1"/>
</dbReference>
<evidence type="ECO:0000313" key="2">
    <source>
        <dbReference type="RefSeq" id="XP_009776794.1"/>
    </source>
</evidence>
<evidence type="ECO:0000313" key="1">
    <source>
        <dbReference type="Proteomes" id="UP000189701"/>
    </source>
</evidence>
<gene>
    <name evidence="2" type="primary">LOC104226481</name>
</gene>
<sequence>MLHSCFPKVIVEAQSDAPINDEEARDSDTQWFGKSTQRDFLMTKQIEQSAFIEILPMKYEGIFEATEINSDLNDGKLEEDQQVCAMVKKNSSDTIVQIFDKSPFRKGIDFLDDISPWISTEEAADIFESDADKMFDKVIQRNETGTMLITEVVSHANPVLSQEISTIGLVSIKSNAKVPILAIEFDMGYGCWNQLLIEHSKILCPRHRLGLAQCLAEMSHLHQFSHDEFGLDFSFDPGSGAIPLIRVQSPQRRLEDHFTPSNPSRQHLTKHGGVFKYMLWFQHDINAHIANWFDTGQRPKASKFSLAFLVIILLDRCVYGKVSWLDNRRGIFDDRFAGTCSLCLSFLNHHLRSIVVSMRYFLNL</sequence>
<dbReference type="KEGG" id="nsy:104226481"/>
<dbReference type="AlphaFoldDB" id="A0A1U7WQ29"/>
<organism evidence="1 2">
    <name type="scientific">Nicotiana sylvestris</name>
    <name type="common">Wood tobacco</name>
    <name type="synonym">South American tobacco</name>
    <dbReference type="NCBI Taxonomy" id="4096"/>
    <lineage>
        <taxon>Eukaryota</taxon>
        <taxon>Viridiplantae</taxon>
        <taxon>Streptophyta</taxon>
        <taxon>Embryophyta</taxon>
        <taxon>Tracheophyta</taxon>
        <taxon>Spermatophyta</taxon>
        <taxon>Magnoliopsida</taxon>
        <taxon>eudicotyledons</taxon>
        <taxon>Gunneridae</taxon>
        <taxon>Pentapetalae</taxon>
        <taxon>asterids</taxon>
        <taxon>lamiids</taxon>
        <taxon>Solanales</taxon>
        <taxon>Solanaceae</taxon>
        <taxon>Nicotianoideae</taxon>
        <taxon>Nicotianeae</taxon>
        <taxon>Nicotiana</taxon>
    </lineage>
</organism>